<protein>
    <submittedName>
        <fullName evidence="2">Uncharacterized protein</fullName>
    </submittedName>
</protein>
<feature type="compositionally biased region" description="Acidic residues" evidence="1">
    <location>
        <begin position="86"/>
        <end position="99"/>
    </location>
</feature>
<keyword evidence="3" id="KW-1185">Reference proteome</keyword>
<name>A0A9P6NNT6_9BASI</name>
<evidence type="ECO:0000313" key="3">
    <source>
        <dbReference type="Proteomes" id="UP000886653"/>
    </source>
</evidence>
<feature type="region of interest" description="Disordered" evidence="1">
    <location>
        <begin position="47"/>
        <end position="115"/>
    </location>
</feature>
<gene>
    <name evidence="2" type="ORF">CROQUDRAFT_91363</name>
</gene>
<sequence length="115" mass="13614">CKSQNLIDLDWYLVEEELERGVEELIESNDLNPRMHRRQVDDDLTPLVIPAEKEQPSEDVIDNSVHELEQQDDREPSRDVDREGMEDNQEEEEFDEQIELEITPPTETLRQSTHE</sequence>
<evidence type="ECO:0000256" key="1">
    <source>
        <dbReference type="SAM" id="MobiDB-lite"/>
    </source>
</evidence>
<dbReference type="Proteomes" id="UP000886653">
    <property type="component" value="Unassembled WGS sequence"/>
</dbReference>
<evidence type="ECO:0000313" key="2">
    <source>
        <dbReference type="EMBL" id="KAG0147468.1"/>
    </source>
</evidence>
<proteinExistence type="predicted"/>
<feature type="compositionally biased region" description="Polar residues" evidence="1">
    <location>
        <begin position="105"/>
        <end position="115"/>
    </location>
</feature>
<dbReference type="AlphaFoldDB" id="A0A9P6NNT6"/>
<dbReference type="EMBL" id="MU167247">
    <property type="protein sequence ID" value="KAG0147468.1"/>
    <property type="molecule type" value="Genomic_DNA"/>
</dbReference>
<reference evidence="2" key="1">
    <citation type="submission" date="2013-11" db="EMBL/GenBank/DDBJ databases">
        <title>Genome sequence of the fusiform rust pathogen reveals effectors for host alternation and coevolution with pine.</title>
        <authorList>
            <consortium name="DOE Joint Genome Institute"/>
            <person name="Smith K."/>
            <person name="Pendleton A."/>
            <person name="Kubisiak T."/>
            <person name="Anderson C."/>
            <person name="Salamov A."/>
            <person name="Aerts A."/>
            <person name="Riley R."/>
            <person name="Clum A."/>
            <person name="Lindquist E."/>
            <person name="Ence D."/>
            <person name="Campbell M."/>
            <person name="Kronenberg Z."/>
            <person name="Feau N."/>
            <person name="Dhillon B."/>
            <person name="Hamelin R."/>
            <person name="Burleigh J."/>
            <person name="Smith J."/>
            <person name="Yandell M."/>
            <person name="Nelson C."/>
            <person name="Grigoriev I."/>
            <person name="Davis J."/>
        </authorList>
    </citation>
    <scope>NUCLEOTIDE SEQUENCE</scope>
    <source>
        <strain evidence="2">G11</strain>
    </source>
</reference>
<comment type="caution">
    <text evidence="2">The sequence shown here is derived from an EMBL/GenBank/DDBJ whole genome shotgun (WGS) entry which is preliminary data.</text>
</comment>
<feature type="non-terminal residue" evidence="2">
    <location>
        <position position="1"/>
    </location>
</feature>
<accession>A0A9P6NNT6</accession>
<organism evidence="2 3">
    <name type="scientific">Cronartium quercuum f. sp. fusiforme G11</name>
    <dbReference type="NCBI Taxonomy" id="708437"/>
    <lineage>
        <taxon>Eukaryota</taxon>
        <taxon>Fungi</taxon>
        <taxon>Dikarya</taxon>
        <taxon>Basidiomycota</taxon>
        <taxon>Pucciniomycotina</taxon>
        <taxon>Pucciniomycetes</taxon>
        <taxon>Pucciniales</taxon>
        <taxon>Coleosporiaceae</taxon>
        <taxon>Cronartium</taxon>
    </lineage>
</organism>
<feature type="compositionally biased region" description="Basic and acidic residues" evidence="1">
    <location>
        <begin position="64"/>
        <end position="85"/>
    </location>
</feature>